<protein>
    <submittedName>
        <fullName evidence="2">Uncharacterized protein</fullName>
    </submittedName>
</protein>
<feature type="region of interest" description="Disordered" evidence="1">
    <location>
        <begin position="157"/>
        <end position="179"/>
    </location>
</feature>
<comment type="caution">
    <text evidence="2">The sequence shown here is derived from an EMBL/GenBank/DDBJ whole genome shotgun (WGS) entry which is preliminary data.</text>
</comment>
<sequence length="179" mass="20222">MEYERRAAVVASFRVGKNPAEVMAWFVFKRTMVMGIWRKWTACENKDEFTAKRKAHNVCSSAVRTDEFVAAVKETVDNDGSQSYAKIAAVMGCHKLAIYRTIKKDIGYSSYRKSHRILITNASKESRKVKATALLNELKHGSAGMLRFWSGMKRISSRTRRTTGRTTGGSAKTSRRFPS</sequence>
<name>A0A812CMH4_ACAPH</name>
<evidence type="ECO:0000313" key="2">
    <source>
        <dbReference type="EMBL" id="CAE1276699.1"/>
    </source>
</evidence>
<dbReference type="EMBL" id="CAHIKZ030001895">
    <property type="protein sequence ID" value="CAE1276699.1"/>
    <property type="molecule type" value="Genomic_DNA"/>
</dbReference>
<organism evidence="2 3">
    <name type="scientific">Acanthosepion pharaonis</name>
    <name type="common">Pharaoh cuttlefish</name>
    <name type="synonym">Sepia pharaonis</name>
    <dbReference type="NCBI Taxonomy" id="158019"/>
    <lineage>
        <taxon>Eukaryota</taxon>
        <taxon>Metazoa</taxon>
        <taxon>Spiralia</taxon>
        <taxon>Lophotrochozoa</taxon>
        <taxon>Mollusca</taxon>
        <taxon>Cephalopoda</taxon>
        <taxon>Coleoidea</taxon>
        <taxon>Decapodiformes</taxon>
        <taxon>Sepiida</taxon>
        <taxon>Sepiina</taxon>
        <taxon>Sepiidae</taxon>
        <taxon>Acanthosepion</taxon>
    </lineage>
</organism>
<dbReference type="OrthoDB" id="7540217at2759"/>
<accession>A0A812CMH4</accession>
<gene>
    <name evidence="2" type="ORF">SPHA_40183</name>
</gene>
<reference evidence="2" key="1">
    <citation type="submission" date="2021-01" db="EMBL/GenBank/DDBJ databases">
        <authorList>
            <person name="Li R."/>
            <person name="Bekaert M."/>
        </authorList>
    </citation>
    <scope>NUCLEOTIDE SEQUENCE</scope>
    <source>
        <strain evidence="2">Farmed</strain>
    </source>
</reference>
<keyword evidence="3" id="KW-1185">Reference proteome</keyword>
<dbReference type="Proteomes" id="UP000597762">
    <property type="component" value="Unassembled WGS sequence"/>
</dbReference>
<evidence type="ECO:0000256" key="1">
    <source>
        <dbReference type="SAM" id="MobiDB-lite"/>
    </source>
</evidence>
<dbReference type="AlphaFoldDB" id="A0A812CMH4"/>
<evidence type="ECO:0000313" key="3">
    <source>
        <dbReference type="Proteomes" id="UP000597762"/>
    </source>
</evidence>
<proteinExistence type="predicted"/>